<comment type="caution">
    <text evidence="1">The sequence shown here is derived from an EMBL/GenBank/DDBJ whole genome shotgun (WGS) entry which is preliminary data.</text>
</comment>
<evidence type="ECO:0000313" key="1">
    <source>
        <dbReference type="EMBL" id="RAP69557.1"/>
    </source>
</evidence>
<proteinExistence type="predicted"/>
<evidence type="ECO:0000313" key="2">
    <source>
        <dbReference type="Proteomes" id="UP000244334"/>
    </source>
</evidence>
<accession>A0A328TG34</accession>
<organism evidence="1 2">
    <name type="scientific">Candidatus Erwinia dacicola</name>
    <dbReference type="NCBI Taxonomy" id="252393"/>
    <lineage>
        <taxon>Bacteria</taxon>
        <taxon>Pseudomonadati</taxon>
        <taxon>Pseudomonadota</taxon>
        <taxon>Gammaproteobacteria</taxon>
        <taxon>Enterobacterales</taxon>
        <taxon>Erwiniaceae</taxon>
        <taxon>Erwinia</taxon>
    </lineage>
</organism>
<keyword evidence="2" id="KW-1185">Reference proteome</keyword>
<name>A0A328TG34_9GAMM</name>
<sequence>MNRMKELAATAKAFLLDNDEATTSELNEHLKSIALTLLTDKVGDFWSGVEVDHLGDAQRDLRELARGSLSVNQQEHIVKALEALTAAQARVHSGDTQPLLSVLSQLDSTTGNATAILKDDVRDNVRDNPTESTESCLYWDELSSIYRGEHSINLKPASQVDIASAHKTLARFTL</sequence>
<dbReference type="AlphaFoldDB" id="A0A328TG34"/>
<dbReference type="Proteomes" id="UP000244334">
    <property type="component" value="Unassembled WGS sequence"/>
</dbReference>
<reference evidence="1" key="1">
    <citation type="submission" date="2018-04" db="EMBL/GenBank/DDBJ databases">
        <title>Genomes of the Obligate Erwinia dacicola and Facultative Enterobacter sp. OLF Endosymbionts of the Olive Fruit fly, Bactrocera oleae.</title>
        <authorList>
            <person name="Estes A.M."/>
            <person name="Hearn D.J."/>
            <person name="Agarwal S."/>
            <person name="Pierson E.A."/>
            <person name="Dunning-Hotopp J.C."/>
        </authorList>
    </citation>
    <scope>NUCLEOTIDE SEQUENCE [LARGE SCALE GENOMIC DNA]</scope>
    <source>
        <strain evidence="1">Oroville</strain>
    </source>
</reference>
<dbReference type="EMBL" id="LJAM02000703">
    <property type="protein sequence ID" value="RAP69557.1"/>
    <property type="molecule type" value="Genomic_DNA"/>
</dbReference>
<gene>
    <name evidence="1" type="ORF">ACZ87_03655</name>
</gene>
<protein>
    <submittedName>
        <fullName evidence="1">Uncharacterized protein</fullName>
    </submittedName>
</protein>